<dbReference type="OrthoDB" id="1939627at2759"/>
<feature type="region of interest" description="Disordered" evidence="1">
    <location>
        <begin position="358"/>
        <end position="399"/>
    </location>
</feature>
<sequence>MATPSRPWFRLPSLVLPAPAPIPALAPEPAPAQPRPPLVRPTFRPIAQPQPTQPQELTPPPPATALPQTVTSVIVAPLALASDVAAPVPTQASTSGVDSVPPPPPSASAPSATSPAVKTSPIRTVLPLNTTTSSVPPSPKPRASTPSSSVPSSPTPKAAPATSMVPTSPATKALSTSPVKTMPPSNSVTTSPIPRIATTTADTTTTITSPLVPVTTTGVRNPTPSPKHIKPVTQTPPVSPKLRHAAPPPSPLILPPSQIKSDVDHQPEIPLEAEQKNVLVKKTIEKSKAWIHGSDSQIKPDVTHNAKKEVGKDGRTKGKGQPKKFSSDSEDGGMRVITIAGENKGAFMEVTLSTHKKHGFEGNPHYLHKNVNPRTSSGDERQSYSTSSDEEGSSRMKDKTYKTMATPLPTSAFMNCNVQGVNNSIVYNSSCTHHDPGVHVAFSRKPSNGGFLVKDPGNGRH</sequence>
<organism evidence="2 3">
    <name type="scientific">Cephalotus follicularis</name>
    <name type="common">Albany pitcher plant</name>
    <dbReference type="NCBI Taxonomy" id="3775"/>
    <lineage>
        <taxon>Eukaryota</taxon>
        <taxon>Viridiplantae</taxon>
        <taxon>Streptophyta</taxon>
        <taxon>Embryophyta</taxon>
        <taxon>Tracheophyta</taxon>
        <taxon>Spermatophyta</taxon>
        <taxon>Magnoliopsida</taxon>
        <taxon>eudicotyledons</taxon>
        <taxon>Gunneridae</taxon>
        <taxon>Pentapetalae</taxon>
        <taxon>rosids</taxon>
        <taxon>fabids</taxon>
        <taxon>Oxalidales</taxon>
        <taxon>Cephalotaceae</taxon>
        <taxon>Cephalotus</taxon>
    </lineage>
</organism>
<feature type="compositionally biased region" description="Low complexity" evidence="1">
    <location>
        <begin position="130"/>
        <end position="163"/>
    </location>
</feature>
<evidence type="ECO:0000313" key="2">
    <source>
        <dbReference type="EMBL" id="GAV74509.1"/>
    </source>
</evidence>
<dbReference type="PANTHER" id="PTHR33472:SF1">
    <property type="entry name" value="EXTENSIN-RELATED"/>
    <property type="match status" value="1"/>
</dbReference>
<dbReference type="PANTHER" id="PTHR33472">
    <property type="entry name" value="OS01G0106600 PROTEIN"/>
    <property type="match status" value="1"/>
</dbReference>
<feature type="compositionally biased region" description="Basic and acidic residues" evidence="1">
    <location>
        <begin position="301"/>
        <end position="316"/>
    </location>
</feature>
<reference evidence="3" key="1">
    <citation type="submission" date="2016-04" db="EMBL/GenBank/DDBJ databases">
        <title>Cephalotus genome sequencing.</title>
        <authorList>
            <person name="Fukushima K."/>
            <person name="Hasebe M."/>
            <person name="Fang X."/>
        </authorList>
    </citation>
    <scope>NUCLEOTIDE SEQUENCE [LARGE SCALE GENOMIC DNA]</scope>
    <source>
        <strain evidence="3">cv. St1</strain>
    </source>
</reference>
<evidence type="ECO:0000313" key="3">
    <source>
        <dbReference type="Proteomes" id="UP000187406"/>
    </source>
</evidence>
<feature type="region of interest" description="Disordered" evidence="1">
    <location>
        <begin position="86"/>
        <end position="263"/>
    </location>
</feature>
<dbReference type="EMBL" id="BDDD01001239">
    <property type="protein sequence ID" value="GAV74509.1"/>
    <property type="molecule type" value="Genomic_DNA"/>
</dbReference>
<feature type="compositionally biased region" description="Low complexity" evidence="1">
    <location>
        <begin position="196"/>
        <end position="208"/>
    </location>
</feature>
<evidence type="ECO:0000256" key="1">
    <source>
        <dbReference type="SAM" id="MobiDB-lite"/>
    </source>
</evidence>
<dbReference type="InParanoid" id="A0A1Q3C2U8"/>
<dbReference type="STRING" id="3775.A0A1Q3C2U8"/>
<proteinExistence type="predicted"/>
<feature type="compositionally biased region" description="Low complexity" evidence="1">
    <location>
        <begin position="47"/>
        <end position="56"/>
    </location>
</feature>
<feature type="region of interest" description="Disordered" evidence="1">
    <location>
        <begin position="19"/>
        <end position="68"/>
    </location>
</feature>
<name>A0A1Q3C2U8_CEPFO</name>
<protein>
    <submittedName>
        <fullName evidence="2">Uncharacterized protein</fullName>
    </submittedName>
</protein>
<feature type="compositionally biased region" description="Polar residues" evidence="1">
    <location>
        <begin position="164"/>
        <end position="192"/>
    </location>
</feature>
<keyword evidence="3" id="KW-1185">Reference proteome</keyword>
<dbReference type="AlphaFoldDB" id="A0A1Q3C2U8"/>
<gene>
    <name evidence="2" type="ORF">CFOL_v3_17989</name>
</gene>
<feature type="compositionally biased region" description="Low complexity" evidence="1">
    <location>
        <begin position="108"/>
        <end position="121"/>
    </location>
</feature>
<feature type="compositionally biased region" description="Pro residues" evidence="1">
    <location>
        <begin position="19"/>
        <end position="39"/>
    </location>
</feature>
<dbReference type="Proteomes" id="UP000187406">
    <property type="component" value="Unassembled WGS sequence"/>
</dbReference>
<feature type="region of interest" description="Disordered" evidence="1">
    <location>
        <begin position="291"/>
        <end position="334"/>
    </location>
</feature>
<comment type="caution">
    <text evidence="2">The sequence shown here is derived from an EMBL/GenBank/DDBJ whole genome shotgun (WGS) entry which is preliminary data.</text>
</comment>
<accession>A0A1Q3C2U8</accession>